<comment type="caution">
    <text evidence="1">The sequence shown here is derived from an EMBL/GenBank/DDBJ whole genome shotgun (WGS) entry which is preliminary data.</text>
</comment>
<proteinExistence type="predicted"/>
<accession>A0A1F4Q4B3</accession>
<evidence type="ECO:0000313" key="1">
    <source>
        <dbReference type="EMBL" id="OGB90798.1"/>
    </source>
</evidence>
<gene>
    <name evidence="1" type="ORF">A2625_07140</name>
</gene>
<protein>
    <submittedName>
        <fullName evidence="1">Uncharacterized protein</fullName>
    </submittedName>
</protein>
<organism evidence="1 2">
    <name type="scientific">candidate division WOR-1 bacterium RIFCSPHIGHO2_01_FULL_53_15</name>
    <dbReference type="NCBI Taxonomy" id="1802564"/>
    <lineage>
        <taxon>Bacteria</taxon>
        <taxon>Bacillati</taxon>
        <taxon>Saganbacteria</taxon>
    </lineage>
</organism>
<dbReference type="Proteomes" id="UP000178724">
    <property type="component" value="Unassembled WGS sequence"/>
</dbReference>
<name>A0A1F4Q4B3_UNCSA</name>
<dbReference type="EMBL" id="METM01000004">
    <property type="protein sequence ID" value="OGB90798.1"/>
    <property type="molecule type" value="Genomic_DNA"/>
</dbReference>
<sequence length="84" mass="9611">MKYFFVGGFILAFFLHALIPAYGSPNKLELKVPFLCQAPFGDWRQPWQDACEEAAIHDWTGSKKTITQGRKAMLVFLYKPFNAP</sequence>
<dbReference type="AlphaFoldDB" id="A0A1F4Q4B3"/>
<reference evidence="1 2" key="1">
    <citation type="journal article" date="2016" name="Nat. Commun.">
        <title>Thousands of microbial genomes shed light on interconnected biogeochemical processes in an aquifer system.</title>
        <authorList>
            <person name="Anantharaman K."/>
            <person name="Brown C.T."/>
            <person name="Hug L.A."/>
            <person name="Sharon I."/>
            <person name="Castelle C.J."/>
            <person name="Probst A.J."/>
            <person name="Thomas B.C."/>
            <person name="Singh A."/>
            <person name="Wilkins M.J."/>
            <person name="Karaoz U."/>
            <person name="Brodie E.L."/>
            <person name="Williams K.H."/>
            <person name="Hubbard S.S."/>
            <person name="Banfield J.F."/>
        </authorList>
    </citation>
    <scope>NUCLEOTIDE SEQUENCE [LARGE SCALE GENOMIC DNA]</scope>
</reference>
<evidence type="ECO:0000313" key="2">
    <source>
        <dbReference type="Proteomes" id="UP000178724"/>
    </source>
</evidence>